<dbReference type="GO" id="GO:0016787">
    <property type="term" value="F:hydrolase activity"/>
    <property type="evidence" value="ECO:0007669"/>
    <property type="project" value="UniProtKB-KW"/>
</dbReference>
<dbReference type="PROSITE" id="PS51257">
    <property type="entry name" value="PROKAR_LIPOPROTEIN"/>
    <property type="match status" value="1"/>
</dbReference>
<evidence type="ECO:0000256" key="2">
    <source>
        <dbReference type="ARBA" id="ARBA00023295"/>
    </source>
</evidence>
<evidence type="ECO:0000313" key="7">
    <source>
        <dbReference type="EMBL" id="MFC0861946.1"/>
    </source>
</evidence>
<evidence type="ECO:0000259" key="6">
    <source>
        <dbReference type="PROSITE" id="PS51764"/>
    </source>
</evidence>
<feature type="active site" description="Nucleophile" evidence="3">
    <location>
        <position position="304"/>
    </location>
</feature>
<comment type="similarity">
    <text evidence="3">Belongs to the glycosyl hydrolase 26 family.</text>
</comment>
<organism evidence="7 8">
    <name type="scientific">Sphaerimonospora cavernae</name>
    <dbReference type="NCBI Taxonomy" id="1740611"/>
    <lineage>
        <taxon>Bacteria</taxon>
        <taxon>Bacillati</taxon>
        <taxon>Actinomycetota</taxon>
        <taxon>Actinomycetes</taxon>
        <taxon>Streptosporangiales</taxon>
        <taxon>Streptosporangiaceae</taxon>
        <taxon>Sphaerimonospora</taxon>
    </lineage>
</organism>
<dbReference type="Proteomes" id="UP001589870">
    <property type="component" value="Unassembled WGS sequence"/>
</dbReference>
<feature type="chain" id="PRO_5046044607" evidence="5">
    <location>
        <begin position="18"/>
        <end position="379"/>
    </location>
</feature>
<keyword evidence="8" id="KW-1185">Reference proteome</keyword>
<keyword evidence="1 3" id="KW-0378">Hydrolase</keyword>
<evidence type="ECO:0000256" key="4">
    <source>
        <dbReference type="SAM" id="MobiDB-lite"/>
    </source>
</evidence>
<keyword evidence="2 3" id="KW-0326">Glycosidase</keyword>
<feature type="domain" description="GH26" evidence="6">
    <location>
        <begin position="73"/>
        <end position="375"/>
    </location>
</feature>
<sequence length="379" mass="41287">MRGVVGLAVLMAGGCLAMCTACAVASGTSERMPEGASGGTSNGMSAGASGGAGRDARGSGPTGVGGPTGRATPGACAVTDKLIPTCGAWWGIAPDVFSGRGPLRATEMAERRMGRHADIVHVYHRGDELFPTPQERVVAKGPRLLLINWRPAPDRTWAQIARGEADARIDRLARHIVRTFPGRFFLAIQHEPEADVRRGAGYSAADYVAMYRHVVTRLRNRGVRNAVIVMTYRGGPVWVSKPWFDRLYPGDDVVDWVAFDSYADGRVSDFAGLVSQTRSDRPKWPGFYRWMQGRFPAKPIMLAEWGAFERPGLPRYKRDFFASVERQIGDYPQIKALVYFDSPVASRGDTRFDTTPGAGRAFSRLARDPKFTAPSVPPA</sequence>
<protein>
    <submittedName>
        <fullName evidence="7">Glycoside hydrolase family 26 protein</fullName>
    </submittedName>
</protein>
<name>A0ABV6U0J8_9ACTN</name>
<dbReference type="PROSITE" id="PS51764">
    <property type="entry name" value="GH26"/>
    <property type="match status" value="1"/>
</dbReference>
<gene>
    <name evidence="7" type="ORF">ACFHYQ_06530</name>
</gene>
<dbReference type="InterPro" id="IPR017853">
    <property type="entry name" value="GH"/>
</dbReference>
<dbReference type="Gene3D" id="3.20.20.80">
    <property type="entry name" value="Glycosidases"/>
    <property type="match status" value="1"/>
</dbReference>
<evidence type="ECO:0000256" key="1">
    <source>
        <dbReference type="ARBA" id="ARBA00022801"/>
    </source>
</evidence>
<accession>A0ABV6U0J8</accession>
<dbReference type="RefSeq" id="WP_394300170.1">
    <property type="nucleotide sequence ID" value="NZ_JBHMQT010000009.1"/>
</dbReference>
<proteinExistence type="inferred from homology"/>
<feature type="signal peptide" evidence="5">
    <location>
        <begin position="1"/>
        <end position="17"/>
    </location>
</feature>
<dbReference type="SUPFAM" id="SSF51445">
    <property type="entry name" value="(Trans)glycosidases"/>
    <property type="match status" value="1"/>
</dbReference>
<evidence type="ECO:0000313" key="8">
    <source>
        <dbReference type="Proteomes" id="UP001589870"/>
    </source>
</evidence>
<feature type="active site" description="Proton donor" evidence="3">
    <location>
        <position position="191"/>
    </location>
</feature>
<evidence type="ECO:0000256" key="3">
    <source>
        <dbReference type="PROSITE-ProRule" id="PRU01100"/>
    </source>
</evidence>
<dbReference type="EMBL" id="JBHMQT010000009">
    <property type="protein sequence ID" value="MFC0861946.1"/>
    <property type="molecule type" value="Genomic_DNA"/>
</dbReference>
<keyword evidence="5" id="KW-0732">Signal</keyword>
<feature type="region of interest" description="Disordered" evidence="4">
    <location>
        <begin position="30"/>
        <end position="71"/>
    </location>
</feature>
<dbReference type="InterPro" id="IPR022790">
    <property type="entry name" value="GH26_dom"/>
</dbReference>
<reference evidence="7 8" key="1">
    <citation type="submission" date="2024-09" db="EMBL/GenBank/DDBJ databases">
        <authorList>
            <person name="Sun Q."/>
            <person name="Mori K."/>
        </authorList>
    </citation>
    <scope>NUCLEOTIDE SEQUENCE [LARGE SCALE GENOMIC DNA]</scope>
    <source>
        <strain evidence="7 8">TBRC 1851</strain>
    </source>
</reference>
<evidence type="ECO:0000256" key="5">
    <source>
        <dbReference type="SAM" id="SignalP"/>
    </source>
</evidence>
<comment type="caution">
    <text evidence="7">The sequence shown here is derived from an EMBL/GenBank/DDBJ whole genome shotgun (WGS) entry which is preliminary data.</text>
</comment>